<reference evidence="6 7" key="1">
    <citation type="submission" date="2019-07" db="EMBL/GenBank/DDBJ databases">
        <title>Genomes of Cafeteria roenbergensis.</title>
        <authorList>
            <person name="Fischer M.G."/>
            <person name="Hackl T."/>
            <person name="Roman M."/>
        </authorList>
    </citation>
    <scope>NUCLEOTIDE SEQUENCE [LARGE SCALE GENOMIC DNA]</scope>
    <source>
        <strain evidence="6 7">BVI</strain>
    </source>
</reference>
<dbReference type="GO" id="GO:0030286">
    <property type="term" value="C:dynein complex"/>
    <property type="evidence" value="ECO:0007669"/>
    <property type="project" value="UniProtKB-KW"/>
</dbReference>
<dbReference type="EMBL" id="VLTN01000042">
    <property type="protein sequence ID" value="KAA0149504.1"/>
    <property type="molecule type" value="Genomic_DNA"/>
</dbReference>
<keyword evidence="1" id="KW-0243">Dynein</keyword>
<feature type="compositionally biased region" description="Gly residues" evidence="5">
    <location>
        <begin position="244"/>
        <end position="256"/>
    </location>
</feature>
<evidence type="ECO:0000313" key="7">
    <source>
        <dbReference type="Proteomes" id="UP000323011"/>
    </source>
</evidence>
<comment type="similarity">
    <text evidence="4">Belongs to the inner dynein arm light chain family.</text>
</comment>
<proteinExistence type="inferred from homology"/>
<sequence length="398" mass="40866">MADLDPRDVPFSLMRWGRPVPVGEGAAFAADDKDDAETRRETLLRALLGGREFVDSRGRLWHQDPDTRHATRQAAADADSALSASLALFQARERPVCPVREQLFSQAFDEVIREEAVVSPERSLLLLRVRDQYRLSLAAYGAVAMGGVEFGQATRGRVAADAAAAAEASVPLGRGAAPGRDGLIVERITRPSSAAAGSAGPVSLTEPEEDESDSASGDGLAEPAPVASGGVTPFAGRTAARTAGGSGGADGSGRASGGPKPAPFSMPKPAAHADDMPVAAGATSEGDDPTLEAAVRRLAREVRALQVRVQEGRLTVRAAVEADQRRSAAEEAGRMRAADELRKQNALLASVVEQARASLADMDGGLPDDGHGAGAGALGAADAVAGGDAAVFAQAEAE</sequence>
<dbReference type="Pfam" id="PF10211">
    <property type="entry name" value="Ax_dynein_light"/>
    <property type="match status" value="1"/>
</dbReference>
<gene>
    <name evidence="6" type="ORF">FNF29_05890</name>
</gene>
<dbReference type="InterPro" id="IPR019347">
    <property type="entry name" value="Axonemal_dynein_light_chain"/>
</dbReference>
<feature type="compositionally biased region" description="Low complexity" evidence="5">
    <location>
        <begin position="191"/>
        <end position="203"/>
    </location>
</feature>
<evidence type="ECO:0000256" key="2">
    <source>
        <dbReference type="ARBA" id="ARBA00023054"/>
    </source>
</evidence>
<evidence type="ECO:0000313" key="6">
    <source>
        <dbReference type="EMBL" id="KAA0149504.1"/>
    </source>
</evidence>
<organism evidence="6 7">
    <name type="scientific">Cafeteria roenbergensis</name>
    <name type="common">Marine flagellate</name>
    <dbReference type="NCBI Taxonomy" id="33653"/>
    <lineage>
        <taxon>Eukaryota</taxon>
        <taxon>Sar</taxon>
        <taxon>Stramenopiles</taxon>
        <taxon>Bigyra</taxon>
        <taxon>Opalozoa</taxon>
        <taxon>Bicosoecida</taxon>
        <taxon>Cafeteriaceae</taxon>
        <taxon>Cafeteria</taxon>
    </lineage>
</organism>
<evidence type="ECO:0000256" key="4">
    <source>
        <dbReference type="ARBA" id="ARBA00038114"/>
    </source>
</evidence>
<evidence type="ECO:0000256" key="3">
    <source>
        <dbReference type="ARBA" id="ARBA00023175"/>
    </source>
</evidence>
<dbReference type="GO" id="GO:0005930">
    <property type="term" value="C:axoneme"/>
    <property type="evidence" value="ECO:0007669"/>
    <property type="project" value="TreeGrafter"/>
</dbReference>
<protein>
    <submittedName>
        <fullName evidence="6">Uncharacterized protein</fullName>
    </submittedName>
</protein>
<keyword evidence="2" id="KW-0175">Coiled coil</keyword>
<accession>A0A5A8CAK5</accession>
<comment type="caution">
    <text evidence="6">The sequence shown here is derived from an EMBL/GenBank/DDBJ whole genome shotgun (WGS) entry which is preliminary data.</text>
</comment>
<dbReference type="PANTHER" id="PTHR13183:SF0">
    <property type="entry name" value="AXONEMAL DYNEIN LIGHT INTERMEDIATE POLYPEPTIDE 1"/>
    <property type="match status" value="1"/>
</dbReference>
<keyword evidence="3" id="KW-0505">Motor protein</keyword>
<dbReference type="PANTHER" id="PTHR13183">
    <property type="entry name" value="AXONEMAL INNER ARM DYNEIN LIGHT CHAIN 28"/>
    <property type="match status" value="1"/>
</dbReference>
<evidence type="ECO:0000256" key="1">
    <source>
        <dbReference type="ARBA" id="ARBA00023017"/>
    </source>
</evidence>
<name>A0A5A8CAK5_CAFRO</name>
<feature type="region of interest" description="Disordered" evidence="5">
    <location>
        <begin position="190"/>
        <end position="274"/>
    </location>
</feature>
<dbReference type="AlphaFoldDB" id="A0A5A8CAK5"/>
<keyword evidence="7" id="KW-1185">Reference proteome</keyword>
<dbReference type="Proteomes" id="UP000323011">
    <property type="component" value="Unassembled WGS sequence"/>
</dbReference>
<evidence type="ECO:0000256" key="5">
    <source>
        <dbReference type="SAM" id="MobiDB-lite"/>
    </source>
</evidence>
<dbReference type="GO" id="GO:0045504">
    <property type="term" value="F:dynein heavy chain binding"/>
    <property type="evidence" value="ECO:0007669"/>
    <property type="project" value="TreeGrafter"/>
</dbReference>